<comment type="caution">
    <text evidence="1">The sequence shown here is derived from an EMBL/GenBank/DDBJ whole genome shotgun (WGS) entry which is preliminary data.</text>
</comment>
<reference evidence="1" key="1">
    <citation type="journal article" date="2023" name="Mol. Phylogenet. Evol.">
        <title>Genome-scale phylogeny and comparative genomics of the fungal order Sordariales.</title>
        <authorList>
            <person name="Hensen N."/>
            <person name="Bonometti L."/>
            <person name="Westerberg I."/>
            <person name="Brannstrom I.O."/>
            <person name="Guillou S."/>
            <person name="Cros-Aarteil S."/>
            <person name="Calhoun S."/>
            <person name="Haridas S."/>
            <person name="Kuo A."/>
            <person name="Mondo S."/>
            <person name="Pangilinan J."/>
            <person name="Riley R."/>
            <person name="LaButti K."/>
            <person name="Andreopoulos B."/>
            <person name="Lipzen A."/>
            <person name="Chen C."/>
            <person name="Yan M."/>
            <person name="Daum C."/>
            <person name="Ng V."/>
            <person name="Clum A."/>
            <person name="Steindorff A."/>
            <person name="Ohm R.A."/>
            <person name="Martin F."/>
            <person name="Silar P."/>
            <person name="Natvig D.O."/>
            <person name="Lalanne C."/>
            <person name="Gautier V."/>
            <person name="Ament-Velasquez S.L."/>
            <person name="Kruys A."/>
            <person name="Hutchinson M.I."/>
            <person name="Powell A.J."/>
            <person name="Barry K."/>
            <person name="Miller A.N."/>
            <person name="Grigoriev I.V."/>
            <person name="Debuchy R."/>
            <person name="Gladieux P."/>
            <person name="Hiltunen Thoren M."/>
            <person name="Johannesson H."/>
        </authorList>
    </citation>
    <scope>NUCLEOTIDE SEQUENCE</scope>
    <source>
        <strain evidence="1">CBS 314.62</strain>
    </source>
</reference>
<gene>
    <name evidence="1" type="ORF">B0T22DRAFT_445731</name>
</gene>
<reference evidence="1" key="2">
    <citation type="submission" date="2023-06" db="EMBL/GenBank/DDBJ databases">
        <authorList>
            <consortium name="Lawrence Berkeley National Laboratory"/>
            <person name="Haridas S."/>
            <person name="Hensen N."/>
            <person name="Bonometti L."/>
            <person name="Westerberg I."/>
            <person name="Brannstrom I.O."/>
            <person name="Guillou S."/>
            <person name="Cros-Aarteil S."/>
            <person name="Calhoun S."/>
            <person name="Kuo A."/>
            <person name="Mondo S."/>
            <person name="Pangilinan J."/>
            <person name="Riley R."/>
            <person name="Labutti K."/>
            <person name="Andreopoulos B."/>
            <person name="Lipzen A."/>
            <person name="Chen C."/>
            <person name="Yanf M."/>
            <person name="Daum C."/>
            <person name="Ng V."/>
            <person name="Clum A."/>
            <person name="Steindorff A."/>
            <person name="Ohm R."/>
            <person name="Martin F."/>
            <person name="Silar P."/>
            <person name="Natvig D."/>
            <person name="Lalanne C."/>
            <person name="Gautier V."/>
            <person name="Ament-Velasquez S.L."/>
            <person name="Kruys A."/>
            <person name="Hutchinson M.I."/>
            <person name="Powell A.J."/>
            <person name="Barry K."/>
            <person name="Miller A.N."/>
            <person name="Grigoriev I.V."/>
            <person name="Debuchy R."/>
            <person name="Gladieux P."/>
            <person name="Thoren M.H."/>
            <person name="Johannesson H."/>
        </authorList>
    </citation>
    <scope>NUCLEOTIDE SEQUENCE</scope>
    <source>
        <strain evidence="1">CBS 314.62</strain>
    </source>
</reference>
<dbReference type="EMBL" id="JAULSO010000008">
    <property type="protein sequence ID" value="KAK3681038.1"/>
    <property type="molecule type" value="Genomic_DNA"/>
</dbReference>
<dbReference type="Proteomes" id="UP001270362">
    <property type="component" value="Unassembled WGS sequence"/>
</dbReference>
<accession>A0AAE0WZG4</accession>
<keyword evidence="2" id="KW-1185">Reference proteome</keyword>
<sequence>MAPEAHIGQGIVENPAVGFNFRPFGKGWTLNKVQQMQRVGYHDSKRIGAEVLVIRSGPHAVRNQHDPSSGEVTTIFTGDGQQRSDLAPAGEHIAVWAGESFSRLLIQGHIYLERTTGQWQIISDPPSPPLCASGEVPKSMKFWLMARAWDITDHYLSENWYWPSDTQQ</sequence>
<name>A0AAE0WZG4_9PEZI</name>
<dbReference type="AlphaFoldDB" id="A0AAE0WZG4"/>
<proteinExistence type="predicted"/>
<protein>
    <submittedName>
        <fullName evidence="1">Uncharacterized protein</fullName>
    </submittedName>
</protein>
<organism evidence="1 2">
    <name type="scientific">Podospora appendiculata</name>
    <dbReference type="NCBI Taxonomy" id="314037"/>
    <lineage>
        <taxon>Eukaryota</taxon>
        <taxon>Fungi</taxon>
        <taxon>Dikarya</taxon>
        <taxon>Ascomycota</taxon>
        <taxon>Pezizomycotina</taxon>
        <taxon>Sordariomycetes</taxon>
        <taxon>Sordariomycetidae</taxon>
        <taxon>Sordariales</taxon>
        <taxon>Podosporaceae</taxon>
        <taxon>Podospora</taxon>
    </lineage>
</organism>
<evidence type="ECO:0000313" key="2">
    <source>
        <dbReference type="Proteomes" id="UP001270362"/>
    </source>
</evidence>
<evidence type="ECO:0000313" key="1">
    <source>
        <dbReference type="EMBL" id="KAK3681038.1"/>
    </source>
</evidence>